<dbReference type="InterPro" id="IPR029056">
    <property type="entry name" value="Ribokinase-like"/>
</dbReference>
<organism evidence="8 9">
    <name type="scientific">Phytohabitans suffuscus</name>
    <dbReference type="NCBI Taxonomy" id="624315"/>
    <lineage>
        <taxon>Bacteria</taxon>
        <taxon>Bacillati</taxon>
        <taxon>Actinomycetota</taxon>
        <taxon>Actinomycetes</taxon>
        <taxon>Micromonosporales</taxon>
        <taxon>Micromonosporaceae</taxon>
    </lineage>
</organism>
<keyword evidence="4" id="KW-0418">Kinase</keyword>
<dbReference type="GO" id="GO:0008443">
    <property type="term" value="F:phosphofructokinase activity"/>
    <property type="evidence" value="ECO:0007669"/>
    <property type="project" value="TreeGrafter"/>
</dbReference>
<keyword evidence="3" id="KW-0547">Nucleotide-binding</keyword>
<reference evidence="8 9" key="1">
    <citation type="submission" date="2020-03" db="EMBL/GenBank/DDBJ databases">
        <title>Whole genome shotgun sequence of Phytohabitans suffuscus NBRC 105367.</title>
        <authorList>
            <person name="Komaki H."/>
            <person name="Tamura T."/>
        </authorList>
    </citation>
    <scope>NUCLEOTIDE SEQUENCE [LARGE SCALE GENOMIC DNA]</scope>
    <source>
        <strain evidence="8 9">NBRC 105367</strain>
    </source>
</reference>
<dbReference type="GO" id="GO:0005524">
    <property type="term" value="F:ATP binding"/>
    <property type="evidence" value="ECO:0007669"/>
    <property type="project" value="UniProtKB-KW"/>
</dbReference>
<keyword evidence="5" id="KW-0067">ATP-binding</keyword>
<evidence type="ECO:0000313" key="8">
    <source>
        <dbReference type="EMBL" id="BCB91155.1"/>
    </source>
</evidence>
<evidence type="ECO:0000256" key="5">
    <source>
        <dbReference type="ARBA" id="ARBA00022840"/>
    </source>
</evidence>
<dbReference type="KEGG" id="psuu:Psuf_084680"/>
<dbReference type="InterPro" id="IPR017583">
    <property type="entry name" value="Tagatose/fructose_Pkinase"/>
</dbReference>
<evidence type="ECO:0000256" key="6">
    <source>
        <dbReference type="PIRNR" id="PIRNR000535"/>
    </source>
</evidence>
<feature type="domain" description="Carbohydrate kinase PfkB" evidence="7">
    <location>
        <begin position="24"/>
        <end position="287"/>
    </location>
</feature>
<dbReference type="EMBL" id="AP022871">
    <property type="protein sequence ID" value="BCB91155.1"/>
    <property type="molecule type" value="Genomic_DNA"/>
</dbReference>
<dbReference type="Gene3D" id="3.40.1190.20">
    <property type="match status" value="1"/>
</dbReference>
<evidence type="ECO:0000259" key="7">
    <source>
        <dbReference type="Pfam" id="PF00294"/>
    </source>
</evidence>
<accession>A0A6F8YYA8</accession>
<dbReference type="AlphaFoldDB" id="A0A6F8YYA8"/>
<dbReference type="PANTHER" id="PTHR46566">
    <property type="entry name" value="1-PHOSPHOFRUCTOKINASE-RELATED"/>
    <property type="match status" value="1"/>
</dbReference>
<evidence type="ECO:0000256" key="3">
    <source>
        <dbReference type="ARBA" id="ARBA00022741"/>
    </source>
</evidence>
<dbReference type="InterPro" id="IPR011611">
    <property type="entry name" value="PfkB_dom"/>
</dbReference>
<dbReference type="GO" id="GO:0005829">
    <property type="term" value="C:cytosol"/>
    <property type="evidence" value="ECO:0007669"/>
    <property type="project" value="TreeGrafter"/>
</dbReference>
<dbReference type="Pfam" id="PF00294">
    <property type="entry name" value="PfkB"/>
    <property type="match status" value="1"/>
</dbReference>
<evidence type="ECO:0000256" key="2">
    <source>
        <dbReference type="ARBA" id="ARBA00022679"/>
    </source>
</evidence>
<keyword evidence="9" id="KW-1185">Reference proteome</keyword>
<dbReference type="Proteomes" id="UP000503011">
    <property type="component" value="Chromosome"/>
</dbReference>
<dbReference type="InterPro" id="IPR002139">
    <property type="entry name" value="Ribo/fructo_kinase"/>
</dbReference>
<proteinExistence type="inferred from homology"/>
<evidence type="ECO:0000313" key="9">
    <source>
        <dbReference type="Proteomes" id="UP000503011"/>
    </source>
</evidence>
<protein>
    <recommendedName>
        <fullName evidence="7">Carbohydrate kinase PfkB domain-containing protein</fullName>
    </recommendedName>
</protein>
<dbReference type="RefSeq" id="WP_173163949.1">
    <property type="nucleotide sequence ID" value="NZ_AP022871.1"/>
</dbReference>
<dbReference type="PANTHER" id="PTHR46566:SF5">
    <property type="entry name" value="1-PHOSPHOFRUCTOKINASE"/>
    <property type="match status" value="1"/>
</dbReference>
<sequence length="307" mass="30753">MTLLCVSLAPSLDRYAWLPSLRLGGINRPRDVLVRAGGKGLNAARAATNLGVPTRAVALVGGATGDVLRAHAAGLDVSWVDSGVETRQCQCLLDEGTGTLTQVYEPVRAVPAALWPGVRAAVAEQIERLGTGGTVALSGRVPPGLPVTALADLVDLATARGVPVLVDTDGPALAAALGRRPDVVKVNEHEAAGVTGAPVEGWAGAEALRALGARAAVVTAGADGARYAGPDGRRIAVTHPPLDGALPVGSGDAFLAGLAAARLGHPGADVLAALRLAAAAARANARHLPAGDLTRDAVDAELPALTP</sequence>
<reference evidence="8 9" key="2">
    <citation type="submission" date="2020-03" db="EMBL/GenBank/DDBJ databases">
        <authorList>
            <person name="Ichikawa N."/>
            <person name="Kimura A."/>
            <person name="Kitahashi Y."/>
            <person name="Uohara A."/>
        </authorList>
    </citation>
    <scope>NUCLEOTIDE SEQUENCE [LARGE SCALE GENOMIC DNA]</scope>
    <source>
        <strain evidence="8 9">NBRC 105367</strain>
    </source>
</reference>
<dbReference type="PRINTS" id="PR00990">
    <property type="entry name" value="RIBOKINASE"/>
</dbReference>
<keyword evidence="2 6" id="KW-0808">Transferase</keyword>
<dbReference type="PIRSF" id="PIRSF000535">
    <property type="entry name" value="1PFK/6PFK/LacC"/>
    <property type="match status" value="1"/>
</dbReference>
<dbReference type="SUPFAM" id="SSF53613">
    <property type="entry name" value="Ribokinase-like"/>
    <property type="match status" value="1"/>
</dbReference>
<name>A0A6F8YYA8_9ACTN</name>
<evidence type="ECO:0000256" key="4">
    <source>
        <dbReference type="ARBA" id="ARBA00022777"/>
    </source>
</evidence>
<gene>
    <name evidence="8" type="ORF">Psuf_084680</name>
</gene>
<comment type="similarity">
    <text evidence="1">Belongs to the carbohydrate kinase PfkB family.</text>
</comment>
<evidence type="ECO:0000256" key="1">
    <source>
        <dbReference type="ARBA" id="ARBA00010688"/>
    </source>
</evidence>